<proteinExistence type="predicted"/>
<keyword evidence="2" id="KW-0614">Plasmid</keyword>
<name>A0A1Y0ZCF0_9HYPH</name>
<evidence type="ECO:0000313" key="3">
    <source>
        <dbReference type="Proteomes" id="UP000061432"/>
    </source>
</evidence>
<sequence>MTCTSARVPFGVAPPTGVATGTPGRGTHASQGTTGSPPAVARRARVARFERRALARAKRLLKRH</sequence>
<evidence type="ECO:0000313" key="2">
    <source>
        <dbReference type="EMBL" id="BAR47321.1"/>
    </source>
</evidence>
<geneLocation type="plasmid" evidence="3">
    <name>pMaq22A_1p DNA</name>
</geneLocation>
<evidence type="ECO:0000256" key="1">
    <source>
        <dbReference type="SAM" id="MobiDB-lite"/>
    </source>
</evidence>
<protein>
    <submittedName>
        <fullName evidence="2">Uncharacterized protein</fullName>
    </submittedName>
</protein>
<dbReference type="AlphaFoldDB" id="A0A1Y0ZCF0"/>
<dbReference type="EMBL" id="AP014705">
    <property type="protein sequence ID" value="BAR47321.1"/>
    <property type="molecule type" value="Genomic_DNA"/>
</dbReference>
<reference evidence="2 3" key="1">
    <citation type="journal article" date="2015" name="Genome Announc.">
        <title>Complete Genome Sequence of Methylobacterium aquaticum Strain 22A, Isolated from Racomitrium japonicum Moss.</title>
        <authorList>
            <person name="Tani A."/>
            <person name="Ogura Y."/>
            <person name="Hayashi T."/>
            <person name="Kimbara K."/>
        </authorList>
    </citation>
    <scope>NUCLEOTIDE SEQUENCE [LARGE SCALE GENOMIC DNA]</scope>
    <source>
        <strain evidence="2 3">MA-22A</strain>
        <plasmid evidence="3">Plasmid pMaq22A_1p DNA</plasmid>
    </source>
</reference>
<organism evidence="2 3">
    <name type="scientific">Methylobacterium aquaticum</name>
    <dbReference type="NCBI Taxonomy" id="270351"/>
    <lineage>
        <taxon>Bacteria</taxon>
        <taxon>Pseudomonadati</taxon>
        <taxon>Pseudomonadota</taxon>
        <taxon>Alphaproteobacteria</taxon>
        <taxon>Hyphomicrobiales</taxon>
        <taxon>Methylobacteriaceae</taxon>
        <taxon>Methylobacterium</taxon>
    </lineage>
</organism>
<gene>
    <name evidence="2" type="ORF">Maq22A_1p38465</name>
</gene>
<reference evidence="3" key="2">
    <citation type="submission" date="2015-01" db="EMBL/GenBank/DDBJ databases">
        <title>Complete genome sequence of Methylobacterium aquaticum strain 22A.</title>
        <authorList>
            <person name="Tani A."/>
            <person name="Ogura Y."/>
            <person name="Hayashi T."/>
        </authorList>
    </citation>
    <scope>NUCLEOTIDE SEQUENCE [LARGE SCALE GENOMIC DNA]</scope>
    <source>
        <strain evidence="3">MA-22A</strain>
        <plasmid evidence="3">Plasmid pMaq22A_1p DNA</plasmid>
    </source>
</reference>
<dbReference type="KEGG" id="maqu:Maq22A_1p38465"/>
<accession>A0A1Y0ZCF0</accession>
<dbReference type="Proteomes" id="UP000061432">
    <property type="component" value="Plasmid pMaq22A_1p"/>
</dbReference>
<feature type="region of interest" description="Disordered" evidence="1">
    <location>
        <begin position="1"/>
        <end position="44"/>
    </location>
</feature>